<dbReference type="InterPro" id="IPR007138">
    <property type="entry name" value="ABM_dom"/>
</dbReference>
<gene>
    <name evidence="2" type="ORF">ACFO3O_15670</name>
</gene>
<dbReference type="SUPFAM" id="SSF54909">
    <property type="entry name" value="Dimeric alpha+beta barrel"/>
    <property type="match status" value="1"/>
</dbReference>
<dbReference type="EMBL" id="JBHSFV010000010">
    <property type="protein sequence ID" value="MFC4635348.1"/>
    <property type="molecule type" value="Genomic_DNA"/>
</dbReference>
<keyword evidence="2" id="KW-0503">Monooxygenase</keyword>
<dbReference type="EC" id="1.14.-.-" evidence="2"/>
<dbReference type="InterPro" id="IPR011008">
    <property type="entry name" value="Dimeric_a/b-barrel"/>
</dbReference>
<dbReference type="InterPro" id="IPR052936">
    <property type="entry name" value="Jasmonate_Hydroxylase-like"/>
</dbReference>
<dbReference type="Proteomes" id="UP001596043">
    <property type="component" value="Unassembled WGS sequence"/>
</dbReference>
<dbReference type="GO" id="GO:0004497">
    <property type="term" value="F:monooxygenase activity"/>
    <property type="evidence" value="ECO:0007669"/>
    <property type="project" value="UniProtKB-KW"/>
</dbReference>
<dbReference type="PANTHER" id="PTHR37811:SF2">
    <property type="entry name" value="ABM DOMAIN-CONTAINING PROTEIN"/>
    <property type="match status" value="1"/>
</dbReference>
<dbReference type="Gene3D" id="3.30.70.100">
    <property type="match status" value="1"/>
</dbReference>
<keyword evidence="2" id="KW-0560">Oxidoreductase</keyword>
<proteinExistence type="predicted"/>
<dbReference type="RefSeq" id="WP_379980481.1">
    <property type="nucleotide sequence ID" value="NZ_JBHSFV010000010.1"/>
</dbReference>
<name>A0ABV9HZJ0_9FLAO</name>
<keyword evidence="3" id="KW-1185">Reference proteome</keyword>
<dbReference type="PANTHER" id="PTHR37811">
    <property type="entry name" value="BLL5343 PROTEIN"/>
    <property type="match status" value="1"/>
</dbReference>
<protein>
    <submittedName>
        <fullName evidence="2">Antibiotic biosynthesis monooxygenase family protein</fullName>
        <ecNumber evidence="2">1.14.-.-</ecNumber>
    </submittedName>
</protein>
<organism evidence="2 3">
    <name type="scientific">Dokdonia ponticola</name>
    <dbReference type="NCBI Taxonomy" id="2041041"/>
    <lineage>
        <taxon>Bacteria</taxon>
        <taxon>Pseudomonadati</taxon>
        <taxon>Bacteroidota</taxon>
        <taxon>Flavobacteriia</taxon>
        <taxon>Flavobacteriales</taxon>
        <taxon>Flavobacteriaceae</taxon>
        <taxon>Dokdonia</taxon>
    </lineage>
</organism>
<evidence type="ECO:0000259" key="1">
    <source>
        <dbReference type="Pfam" id="PF03992"/>
    </source>
</evidence>
<reference evidence="3" key="1">
    <citation type="journal article" date="2019" name="Int. J. Syst. Evol. Microbiol.">
        <title>The Global Catalogue of Microorganisms (GCM) 10K type strain sequencing project: providing services to taxonomists for standard genome sequencing and annotation.</title>
        <authorList>
            <consortium name="The Broad Institute Genomics Platform"/>
            <consortium name="The Broad Institute Genome Sequencing Center for Infectious Disease"/>
            <person name="Wu L."/>
            <person name="Ma J."/>
        </authorList>
    </citation>
    <scope>NUCLEOTIDE SEQUENCE [LARGE SCALE GENOMIC DNA]</scope>
    <source>
        <strain evidence="3">YJ-61-S</strain>
    </source>
</reference>
<evidence type="ECO:0000313" key="2">
    <source>
        <dbReference type="EMBL" id="MFC4635348.1"/>
    </source>
</evidence>
<comment type="caution">
    <text evidence="2">The sequence shown here is derived from an EMBL/GenBank/DDBJ whole genome shotgun (WGS) entry which is preliminary data.</text>
</comment>
<sequence>MASGNTPLTFLDHEVPYYAVIFTSTQTSVTRGYAMAAQHLEELASQMPGFLGIDHARNEIGITISYWKTLEDIAHWKAETDHQAAQTTGKTTWYESYSVRICKVEREYHFSK</sequence>
<evidence type="ECO:0000313" key="3">
    <source>
        <dbReference type="Proteomes" id="UP001596043"/>
    </source>
</evidence>
<feature type="domain" description="ABM" evidence="1">
    <location>
        <begin position="33"/>
        <end position="87"/>
    </location>
</feature>
<accession>A0ABV9HZJ0</accession>
<dbReference type="Pfam" id="PF03992">
    <property type="entry name" value="ABM"/>
    <property type="match status" value="1"/>
</dbReference>